<keyword evidence="4" id="KW-1185">Reference proteome</keyword>
<dbReference type="PROSITE" id="PS00109">
    <property type="entry name" value="PROTEIN_KINASE_TYR"/>
    <property type="match status" value="1"/>
</dbReference>
<dbReference type="Proteomes" id="UP001575105">
    <property type="component" value="Unassembled WGS sequence"/>
</dbReference>
<proteinExistence type="predicted"/>
<dbReference type="InterPro" id="IPR002575">
    <property type="entry name" value="Aminoglycoside_PTrfase"/>
</dbReference>
<feature type="region of interest" description="Disordered" evidence="1">
    <location>
        <begin position="1"/>
        <end position="23"/>
    </location>
</feature>
<evidence type="ECO:0000259" key="2">
    <source>
        <dbReference type="Pfam" id="PF01636"/>
    </source>
</evidence>
<dbReference type="InterPro" id="IPR008266">
    <property type="entry name" value="Tyr_kinase_AS"/>
</dbReference>
<dbReference type="SUPFAM" id="SSF56112">
    <property type="entry name" value="Protein kinase-like (PK-like)"/>
    <property type="match status" value="1"/>
</dbReference>
<dbReference type="InterPro" id="IPR011009">
    <property type="entry name" value="Kinase-like_dom_sf"/>
</dbReference>
<dbReference type="Pfam" id="PF01636">
    <property type="entry name" value="APH"/>
    <property type="match status" value="1"/>
</dbReference>
<evidence type="ECO:0000256" key="1">
    <source>
        <dbReference type="SAM" id="MobiDB-lite"/>
    </source>
</evidence>
<evidence type="ECO:0000313" key="3">
    <source>
        <dbReference type="EMBL" id="MFA9478260.1"/>
    </source>
</evidence>
<name>A0ABV4U3T1_9BACT</name>
<dbReference type="EMBL" id="JBGUBD010000004">
    <property type="protein sequence ID" value="MFA9478260.1"/>
    <property type="molecule type" value="Genomic_DNA"/>
</dbReference>
<dbReference type="Gene3D" id="1.10.510.10">
    <property type="entry name" value="Transferase(Phosphotransferase) domain 1"/>
    <property type="match status" value="1"/>
</dbReference>
<gene>
    <name evidence="3" type="ORF">ACERK3_08120</name>
</gene>
<sequence>MTAYHSLTSTSTGKAIPSPDRSQERVLQSLLHRRYRSELPFRRGRVGEHRRELADLLYATARDMVRPNEVFARVRFGGLLLCVAANVQQAQHLARRFGPTTGFHLEQPPTPWATGPFGLHLPGLTDRGWFFAARKIHLIQPGEVSDRFTYHVQLVPDSAGGYFIEKKVPTHDEVFWRLTQKYPRVSRDDLARRTHKLVDHVFPTFLTRETAMLKILQRDLPPEFRSRVPRLLEMSKDEKGFVRRMSMNWLRLNGRGISQLDFALQASELLAVLHEKTRVMHLDLRPDNIVITDDGVGFVDFGSAVRMGEPLGRSQMLQGLFDMIMHTSQIQRMLGQMLERGQVTSEVIRDAYGKVDPGVDLFFLTLQMRRPHAMPELRAQITYEPNSPAARKLEAFAAAVLKPADPAAARYTTAGDLLTGVRRIARELQ</sequence>
<feature type="compositionally biased region" description="Polar residues" evidence="1">
    <location>
        <begin position="1"/>
        <end position="13"/>
    </location>
</feature>
<comment type="caution">
    <text evidence="3">The sequence shown here is derived from an EMBL/GenBank/DDBJ whole genome shotgun (WGS) entry which is preliminary data.</text>
</comment>
<protein>
    <submittedName>
        <fullName evidence="3">Phosphotransferase</fullName>
    </submittedName>
</protein>
<organism evidence="3 4">
    <name type="scientific">Natronomicrosphaera hydrolytica</name>
    <dbReference type="NCBI Taxonomy" id="3242702"/>
    <lineage>
        <taxon>Bacteria</taxon>
        <taxon>Pseudomonadati</taxon>
        <taxon>Planctomycetota</taxon>
        <taxon>Phycisphaerae</taxon>
        <taxon>Phycisphaerales</taxon>
        <taxon>Phycisphaeraceae</taxon>
        <taxon>Natronomicrosphaera</taxon>
    </lineage>
</organism>
<dbReference type="RefSeq" id="WP_425345183.1">
    <property type="nucleotide sequence ID" value="NZ_JBGUBD010000004.1"/>
</dbReference>
<reference evidence="3 4" key="1">
    <citation type="submission" date="2024-08" db="EMBL/GenBank/DDBJ databases">
        <title>Whole-genome sequencing of halo(alkali)philic microorganisms from hypersaline lakes.</title>
        <authorList>
            <person name="Sorokin D.Y."/>
            <person name="Merkel A.Y."/>
            <person name="Messina E."/>
            <person name="Yakimov M."/>
        </authorList>
    </citation>
    <scope>NUCLEOTIDE SEQUENCE [LARGE SCALE GENOMIC DNA]</scope>
    <source>
        <strain evidence="3 4">AB-hyl4</strain>
    </source>
</reference>
<evidence type="ECO:0000313" key="4">
    <source>
        <dbReference type="Proteomes" id="UP001575105"/>
    </source>
</evidence>
<feature type="domain" description="Aminoglycoside phosphotransferase" evidence="2">
    <location>
        <begin position="258"/>
        <end position="305"/>
    </location>
</feature>
<accession>A0ABV4U3T1</accession>